<dbReference type="VEuPathDB" id="FungiDB:ASPTUDRAFT_895006"/>
<dbReference type="EMBL" id="KV878208">
    <property type="protein sequence ID" value="OJI79739.1"/>
    <property type="molecule type" value="Genomic_DNA"/>
</dbReference>
<sequence length="71" mass="7916">MQGALLLAQVRPSGVLPCWCLGLCWTFKLKSCGLSPQPCCCMFLGRRLLSDSLLSRLRPWLHLSSSLYCIS</sequence>
<evidence type="ECO:0000313" key="2">
    <source>
        <dbReference type="Proteomes" id="UP000184304"/>
    </source>
</evidence>
<protein>
    <submittedName>
        <fullName evidence="1">Uncharacterized protein</fullName>
    </submittedName>
</protein>
<reference evidence="2" key="1">
    <citation type="journal article" date="2017" name="Genome Biol.">
        <title>Comparative genomics reveals high biological diversity and specific adaptations in the industrially and medically important fungal genus Aspergillus.</title>
        <authorList>
            <person name="de Vries R.P."/>
            <person name="Riley R."/>
            <person name="Wiebenga A."/>
            <person name="Aguilar-Osorio G."/>
            <person name="Amillis S."/>
            <person name="Uchima C.A."/>
            <person name="Anderluh G."/>
            <person name="Asadollahi M."/>
            <person name="Askin M."/>
            <person name="Barry K."/>
            <person name="Battaglia E."/>
            <person name="Bayram O."/>
            <person name="Benocci T."/>
            <person name="Braus-Stromeyer S.A."/>
            <person name="Caldana C."/>
            <person name="Canovas D."/>
            <person name="Cerqueira G.C."/>
            <person name="Chen F."/>
            <person name="Chen W."/>
            <person name="Choi C."/>
            <person name="Clum A."/>
            <person name="Dos Santos R.A."/>
            <person name="Damasio A.R."/>
            <person name="Diallinas G."/>
            <person name="Emri T."/>
            <person name="Fekete E."/>
            <person name="Flipphi M."/>
            <person name="Freyberg S."/>
            <person name="Gallo A."/>
            <person name="Gournas C."/>
            <person name="Habgood R."/>
            <person name="Hainaut M."/>
            <person name="Harispe M.L."/>
            <person name="Henrissat B."/>
            <person name="Hilden K.S."/>
            <person name="Hope R."/>
            <person name="Hossain A."/>
            <person name="Karabika E."/>
            <person name="Karaffa L."/>
            <person name="Karanyi Z."/>
            <person name="Krasevec N."/>
            <person name="Kuo A."/>
            <person name="Kusch H."/>
            <person name="LaButti K."/>
            <person name="Lagendijk E.L."/>
            <person name="Lapidus A."/>
            <person name="Levasseur A."/>
            <person name="Lindquist E."/>
            <person name="Lipzen A."/>
            <person name="Logrieco A.F."/>
            <person name="MacCabe A."/>
            <person name="Maekelae M.R."/>
            <person name="Malavazi I."/>
            <person name="Melin P."/>
            <person name="Meyer V."/>
            <person name="Mielnichuk N."/>
            <person name="Miskei M."/>
            <person name="Molnar A.P."/>
            <person name="Mule G."/>
            <person name="Ngan C.Y."/>
            <person name="Orejas M."/>
            <person name="Orosz E."/>
            <person name="Ouedraogo J.P."/>
            <person name="Overkamp K.M."/>
            <person name="Park H.-S."/>
            <person name="Perrone G."/>
            <person name="Piumi F."/>
            <person name="Punt P.J."/>
            <person name="Ram A.F."/>
            <person name="Ramon A."/>
            <person name="Rauscher S."/>
            <person name="Record E."/>
            <person name="Riano-Pachon D.M."/>
            <person name="Robert V."/>
            <person name="Roehrig J."/>
            <person name="Ruller R."/>
            <person name="Salamov A."/>
            <person name="Salih N.S."/>
            <person name="Samson R.A."/>
            <person name="Sandor E."/>
            <person name="Sanguinetti M."/>
            <person name="Schuetze T."/>
            <person name="Sepcic K."/>
            <person name="Shelest E."/>
            <person name="Sherlock G."/>
            <person name="Sophianopoulou V."/>
            <person name="Squina F.M."/>
            <person name="Sun H."/>
            <person name="Susca A."/>
            <person name="Todd R.B."/>
            <person name="Tsang A."/>
            <person name="Unkles S.E."/>
            <person name="van de Wiele N."/>
            <person name="van Rossen-Uffink D."/>
            <person name="Oliveira J.V."/>
            <person name="Vesth T.C."/>
            <person name="Visser J."/>
            <person name="Yu J.-H."/>
            <person name="Zhou M."/>
            <person name="Andersen M.R."/>
            <person name="Archer D.B."/>
            <person name="Baker S.E."/>
            <person name="Benoit I."/>
            <person name="Brakhage A.A."/>
            <person name="Braus G.H."/>
            <person name="Fischer R."/>
            <person name="Frisvad J.C."/>
            <person name="Goldman G.H."/>
            <person name="Houbraken J."/>
            <person name="Oakley B."/>
            <person name="Pocsi I."/>
            <person name="Scazzocchio C."/>
            <person name="Seiboth B."/>
            <person name="vanKuyk P.A."/>
            <person name="Wortman J."/>
            <person name="Dyer P.S."/>
            <person name="Grigoriev I.V."/>
        </authorList>
    </citation>
    <scope>NUCLEOTIDE SEQUENCE [LARGE SCALE GENOMIC DNA]</scope>
    <source>
        <strain evidence="2">CBS 134.48</strain>
    </source>
</reference>
<dbReference type="AlphaFoldDB" id="A0A1L9MRR6"/>
<dbReference type="Proteomes" id="UP000184304">
    <property type="component" value="Unassembled WGS sequence"/>
</dbReference>
<name>A0A1L9MRR6_ASPTC</name>
<gene>
    <name evidence="1" type="ORF">ASPTUDRAFT_895006</name>
</gene>
<keyword evidence="2" id="KW-1185">Reference proteome</keyword>
<proteinExistence type="predicted"/>
<accession>A0A1L9MRR6</accession>
<evidence type="ECO:0000313" key="1">
    <source>
        <dbReference type="EMBL" id="OJI79739.1"/>
    </source>
</evidence>
<organism evidence="1 2">
    <name type="scientific">Aspergillus tubingensis (strain CBS 134.48)</name>
    <dbReference type="NCBI Taxonomy" id="767770"/>
    <lineage>
        <taxon>Eukaryota</taxon>
        <taxon>Fungi</taxon>
        <taxon>Dikarya</taxon>
        <taxon>Ascomycota</taxon>
        <taxon>Pezizomycotina</taxon>
        <taxon>Eurotiomycetes</taxon>
        <taxon>Eurotiomycetidae</taxon>
        <taxon>Eurotiales</taxon>
        <taxon>Aspergillaceae</taxon>
        <taxon>Aspergillus</taxon>
        <taxon>Aspergillus subgen. Circumdati</taxon>
    </lineage>
</organism>